<gene>
    <name evidence="7" type="ORF">QBC38DRAFT_372664</name>
</gene>
<feature type="domain" description="C2H2-type" evidence="6">
    <location>
        <begin position="191"/>
        <end position="215"/>
    </location>
</feature>
<comment type="caution">
    <text evidence="7">The sequence shown here is derived from an EMBL/GenBank/DDBJ whole genome shotgun (WGS) entry which is preliminary data.</text>
</comment>
<dbReference type="Proteomes" id="UP001301958">
    <property type="component" value="Unassembled WGS sequence"/>
</dbReference>
<dbReference type="GO" id="GO:0005634">
    <property type="term" value="C:nucleus"/>
    <property type="evidence" value="ECO:0007669"/>
    <property type="project" value="TreeGrafter"/>
</dbReference>
<dbReference type="Pfam" id="PF12874">
    <property type="entry name" value="zf-met"/>
    <property type="match status" value="1"/>
</dbReference>
<keyword evidence="8" id="KW-1185">Reference proteome</keyword>
<keyword evidence="3 5" id="KW-0863">Zinc-finger</keyword>
<dbReference type="GO" id="GO:0000981">
    <property type="term" value="F:DNA-binding transcription factor activity, RNA polymerase II-specific"/>
    <property type="evidence" value="ECO:0007669"/>
    <property type="project" value="TreeGrafter"/>
</dbReference>
<evidence type="ECO:0000256" key="5">
    <source>
        <dbReference type="PROSITE-ProRule" id="PRU00042"/>
    </source>
</evidence>
<evidence type="ECO:0000313" key="8">
    <source>
        <dbReference type="Proteomes" id="UP001301958"/>
    </source>
</evidence>
<evidence type="ECO:0000256" key="4">
    <source>
        <dbReference type="ARBA" id="ARBA00022833"/>
    </source>
</evidence>
<dbReference type="PANTHER" id="PTHR24409">
    <property type="entry name" value="ZINC FINGER PROTEIN 142"/>
    <property type="match status" value="1"/>
</dbReference>
<feature type="domain" description="C2H2-type" evidence="6">
    <location>
        <begin position="88"/>
        <end position="117"/>
    </location>
</feature>
<dbReference type="InterPro" id="IPR036236">
    <property type="entry name" value="Znf_C2H2_sf"/>
</dbReference>
<dbReference type="InterPro" id="IPR013087">
    <property type="entry name" value="Znf_C2H2_type"/>
</dbReference>
<sequence length="270" mass="31338">MFECGDCGKGFPSGWRARENHCNATGHNPPEFECDTCDLWFDDNYDKSEHMKNWGHQNDNLNYYECDICIELFTNRQDRTDHEVDHHHWCRDCQRQFINRNNIKQHLNSRTHRGQKIVCPFCKNSFTTATGMTHHVENGACSAIPNWGREKTYRFIRSRDPTGVISKKLIGWTGDSGGYEAGQRSWNGSAYECYFCHREFRTLYSLNQHLNSPAHQQALYHCPNRRCGQDFKTLGGVINHLESESCGAMRFETVQRKIGDIVSGNRLISF</sequence>
<reference evidence="7" key="1">
    <citation type="journal article" date="2023" name="Mol. Phylogenet. Evol.">
        <title>Genome-scale phylogeny and comparative genomics of the fungal order Sordariales.</title>
        <authorList>
            <person name="Hensen N."/>
            <person name="Bonometti L."/>
            <person name="Westerberg I."/>
            <person name="Brannstrom I.O."/>
            <person name="Guillou S."/>
            <person name="Cros-Aarteil S."/>
            <person name="Calhoun S."/>
            <person name="Haridas S."/>
            <person name="Kuo A."/>
            <person name="Mondo S."/>
            <person name="Pangilinan J."/>
            <person name="Riley R."/>
            <person name="LaButti K."/>
            <person name="Andreopoulos B."/>
            <person name="Lipzen A."/>
            <person name="Chen C."/>
            <person name="Yan M."/>
            <person name="Daum C."/>
            <person name="Ng V."/>
            <person name="Clum A."/>
            <person name="Steindorff A."/>
            <person name="Ohm R.A."/>
            <person name="Martin F."/>
            <person name="Silar P."/>
            <person name="Natvig D.O."/>
            <person name="Lalanne C."/>
            <person name="Gautier V."/>
            <person name="Ament-Velasquez S.L."/>
            <person name="Kruys A."/>
            <person name="Hutchinson M.I."/>
            <person name="Powell A.J."/>
            <person name="Barry K."/>
            <person name="Miller A.N."/>
            <person name="Grigoriev I.V."/>
            <person name="Debuchy R."/>
            <person name="Gladieux P."/>
            <person name="Hiltunen Thoren M."/>
            <person name="Johannesson H."/>
        </authorList>
    </citation>
    <scope>NUCLEOTIDE SEQUENCE</scope>
    <source>
        <strain evidence="7">CBS 990.96</strain>
    </source>
</reference>
<dbReference type="PROSITE" id="PS00028">
    <property type="entry name" value="ZINC_FINGER_C2H2_1"/>
    <property type="match status" value="3"/>
</dbReference>
<proteinExistence type="predicted"/>
<dbReference type="SMART" id="SM00355">
    <property type="entry name" value="ZnF_C2H2"/>
    <property type="match status" value="7"/>
</dbReference>
<name>A0AAN7GP57_9PEZI</name>
<evidence type="ECO:0000256" key="2">
    <source>
        <dbReference type="ARBA" id="ARBA00022737"/>
    </source>
</evidence>
<keyword evidence="2" id="KW-0677">Repeat</keyword>
<keyword evidence="1" id="KW-0479">Metal-binding</keyword>
<evidence type="ECO:0000313" key="7">
    <source>
        <dbReference type="EMBL" id="KAK4223681.1"/>
    </source>
</evidence>
<reference evidence="7" key="2">
    <citation type="submission" date="2023-05" db="EMBL/GenBank/DDBJ databases">
        <authorList>
            <consortium name="Lawrence Berkeley National Laboratory"/>
            <person name="Steindorff A."/>
            <person name="Hensen N."/>
            <person name="Bonometti L."/>
            <person name="Westerberg I."/>
            <person name="Brannstrom I.O."/>
            <person name="Guillou S."/>
            <person name="Cros-Aarteil S."/>
            <person name="Calhoun S."/>
            <person name="Haridas S."/>
            <person name="Kuo A."/>
            <person name="Mondo S."/>
            <person name="Pangilinan J."/>
            <person name="Riley R."/>
            <person name="Labutti K."/>
            <person name="Andreopoulos B."/>
            <person name="Lipzen A."/>
            <person name="Chen C."/>
            <person name="Yanf M."/>
            <person name="Daum C."/>
            <person name="Ng V."/>
            <person name="Clum A."/>
            <person name="Ohm R."/>
            <person name="Martin F."/>
            <person name="Silar P."/>
            <person name="Natvig D."/>
            <person name="Lalanne C."/>
            <person name="Gautier V."/>
            <person name="Ament-Velasquez S.L."/>
            <person name="Kruys A."/>
            <person name="Hutchinson M.I."/>
            <person name="Powell A.J."/>
            <person name="Barry K."/>
            <person name="Miller A.N."/>
            <person name="Grigoriev I.V."/>
            <person name="Debuchy R."/>
            <person name="Gladieux P."/>
            <person name="Thoren M.H."/>
            <person name="Johannesson H."/>
        </authorList>
    </citation>
    <scope>NUCLEOTIDE SEQUENCE</scope>
    <source>
        <strain evidence="7">CBS 990.96</strain>
    </source>
</reference>
<dbReference type="PROSITE" id="PS50157">
    <property type="entry name" value="ZINC_FINGER_C2H2_2"/>
    <property type="match status" value="2"/>
</dbReference>
<dbReference type="EMBL" id="MU865418">
    <property type="protein sequence ID" value="KAK4223681.1"/>
    <property type="molecule type" value="Genomic_DNA"/>
</dbReference>
<dbReference type="Pfam" id="PF13912">
    <property type="entry name" value="zf-C2H2_6"/>
    <property type="match status" value="1"/>
</dbReference>
<evidence type="ECO:0000256" key="1">
    <source>
        <dbReference type="ARBA" id="ARBA00022723"/>
    </source>
</evidence>
<dbReference type="AlphaFoldDB" id="A0AAN7GP57"/>
<dbReference type="GO" id="GO:0000977">
    <property type="term" value="F:RNA polymerase II transcription regulatory region sequence-specific DNA binding"/>
    <property type="evidence" value="ECO:0007669"/>
    <property type="project" value="TreeGrafter"/>
</dbReference>
<dbReference type="SUPFAM" id="SSF57667">
    <property type="entry name" value="beta-beta-alpha zinc fingers"/>
    <property type="match status" value="2"/>
</dbReference>
<accession>A0AAN7GP57</accession>
<organism evidence="7 8">
    <name type="scientific">Podospora fimiseda</name>
    <dbReference type="NCBI Taxonomy" id="252190"/>
    <lineage>
        <taxon>Eukaryota</taxon>
        <taxon>Fungi</taxon>
        <taxon>Dikarya</taxon>
        <taxon>Ascomycota</taxon>
        <taxon>Pezizomycotina</taxon>
        <taxon>Sordariomycetes</taxon>
        <taxon>Sordariomycetidae</taxon>
        <taxon>Sordariales</taxon>
        <taxon>Podosporaceae</taxon>
        <taxon>Podospora</taxon>
    </lineage>
</organism>
<dbReference type="GO" id="GO:0008270">
    <property type="term" value="F:zinc ion binding"/>
    <property type="evidence" value="ECO:0007669"/>
    <property type="project" value="UniProtKB-KW"/>
</dbReference>
<evidence type="ECO:0000259" key="6">
    <source>
        <dbReference type="PROSITE" id="PS50157"/>
    </source>
</evidence>
<evidence type="ECO:0000256" key="3">
    <source>
        <dbReference type="ARBA" id="ARBA00022771"/>
    </source>
</evidence>
<dbReference type="PANTHER" id="PTHR24409:SF356">
    <property type="entry name" value="C2H2 FINGER DOMAIN TRANSCRIPTION FACTOR (EUROFUNG)"/>
    <property type="match status" value="1"/>
</dbReference>
<protein>
    <recommendedName>
        <fullName evidence="6">C2H2-type domain-containing protein</fullName>
    </recommendedName>
</protein>
<keyword evidence="4" id="KW-0862">Zinc</keyword>
<dbReference type="Gene3D" id="3.30.160.60">
    <property type="entry name" value="Classic Zinc Finger"/>
    <property type="match status" value="3"/>
</dbReference>